<dbReference type="CDD" id="cd03014">
    <property type="entry name" value="PRX_Atyp2cys"/>
    <property type="match status" value="1"/>
</dbReference>
<dbReference type="GO" id="GO:0008379">
    <property type="term" value="F:thioredoxin peroxidase activity"/>
    <property type="evidence" value="ECO:0007669"/>
    <property type="project" value="InterPro"/>
</dbReference>
<organism evidence="7 8">
    <name type="scientific">Lactococcus hircilactis</name>
    <dbReference type="NCBI Taxonomy" id="1494462"/>
    <lineage>
        <taxon>Bacteria</taxon>
        <taxon>Bacillati</taxon>
        <taxon>Bacillota</taxon>
        <taxon>Bacilli</taxon>
        <taxon>Lactobacillales</taxon>
        <taxon>Streptococcaceae</taxon>
        <taxon>Lactococcus</taxon>
    </lineage>
</organism>
<dbReference type="InterPro" id="IPR013766">
    <property type="entry name" value="Thioredoxin_domain"/>
</dbReference>
<dbReference type="SUPFAM" id="SSF52833">
    <property type="entry name" value="Thioredoxin-like"/>
    <property type="match status" value="1"/>
</dbReference>
<keyword evidence="8" id="KW-1185">Reference proteome</keyword>
<dbReference type="PROSITE" id="PS51352">
    <property type="entry name" value="THIOREDOXIN_2"/>
    <property type="match status" value="1"/>
</dbReference>
<name>A0A7X1Z7K9_9LACT</name>
<dbReference type="InterPro" id="IPR002065">
    <property type="entry name" value="TPX"/>
</dbReference>
<sequence length="160" mass="17441">MVFDLSYHGEKVSTIDPIVKGNAPDFTLHDLTGKKVTLSALTKPVLISVFPNINTRVCALQTKHFNVEASQHQEIDFLSISNNTPDEQKNWCAAEGVEMTILSDDGSFGKAYGLLMKEGPIAGRLARSIFVIKNGAIVYSEILSEVSQEPNYDAALKAAL</sequence>
<reference evidence="7 8" key="1">
    <citation type="submission" date="2019-10" db="EMBL/GenBank/DDBJ databases">
        <authorList>
            <person name="Dong K."/>
        </authorList>
    </citation>
    <scope>NUCLEOTIDE SEQUENCE [LARGE SCALE GENOMIC DNA]</scope>
    <source>
        <strain evidence="7 8">DSM 28960</strain>
    </source>
</reference>
<evidence type="ECO:0000256" key="5">
    <source>
        <dbReference type="ARBA" id="ARBA00023284"/>
    </source>
</evidence>
<evidence type="ECO:0000313" key="7">
    <source>
        <dbReference type="EMBL" id="MQW38719.1"/>
    </source>
</evidence>
<protein>
    <submittedName>
        <fullName evidence="7">Redoxin family protein</fullName>
    </submittedName>
</protein>
<evidence type="ECO:0000256" key="4">
    <source>
        <dbReference type="ARBA" id="ARBA00023157"/>
    </source>
</evidence>
<dbReference type="RefSeq" id="WP_153495114.1">
    <property type="nucleotide sequence ID" value="NZ_CAXYUY010000009.1"/>
</dbReference>
<dbReference type="InterPro" id="IPR013740">
    <property type="entry name" value="Redoxin"/>
</dbReference>
<dbReference type="PANTHER" id="PTHR43110">
    <property type="entry name" value="THIOL PEROXIDASE"/>
    <property type="match status" value="1"/>
</dbReference>
<keyword evidence="4" id="KW-1015">Disulfide bond</keyword>
<dbReference type="Gene3D" id="3.40.30.10">
    <property type="entry name" value="Glutaredoxin"/>
    <property type="match status" value="1"/>
</dbReference>
<dbReference type="InterPro" id="IPR050455">
    <property type="entry name" value="Tpx_Peroxidase_subfamily"/>
</dbReference>
<accession>A0A7X1Z7K9</accession>
<dbReference type="InterPro" id="IPR036249">
    <property type="entry name" value="Thioredoxin-like_sf"/>
</dbReference>
<dbReference type="EMBL" id="WITJ01000002">
    <property type="protein sequence ID" value="MQW38719.1"/>
    <property type="molecule type" value="Genomic_DNA"/>
</dbReference>
<keyword evidence="3" id="KW-0560">Oxidoreductase</keyword>
<dbReference type="Proteomes" id="UP000439550">
    <property type="component" value="Unassembled WGS sequence"/>
</dbReference>
<dbReference type="Pfam" id="PF08534">
    <property type="entry name" value="Redoxin"/>
    <property type="match status" value="1"/>
</dbReference>
<dbReference type="AlphaFoldDB" id="A0A7X1Z7K9"/>
<evidence type="ECO:0000256" key="1">
    <source>
        <dbReference type="ARBA" id="ARBA00022559"/>
    </source>
</evidence>
<evidence type="ECO:0000259" key="6">
    <source>
        <dbReference type="PROSITE" id="PS51352"/>
    </source>
</evidence>
<proteinExistence type="predicted"/>
<evidence type="ECO:0000256" key="3">
    <source>
        <dbReference type="ARBA" id="ARBA00023002"/>
    </source>
</evidence>
<dbReference type="PANTHER" id="PTHR43110:SF1">
    <property type="entry name" value="THIOL PEROXIDASE"/>
    <property type="match status" value="1"/>
</dbReference>
<gene>
    <name evidence="7" type="ORF">GHI93_01975</name>
</gene>
<evidence type="ECO:0000256" key="2">
    <source>
        <dbReference type="ARBA" id="ARBA00022862"/>
    </source>
</evidence>
<feature type="domain" description="Thioredoxin" evidence="6">
    <location>
        <begin position="17"/>
        <end position="160"/>
    </location>
</feature>
<keyword evidence="1" id="KW-0575">Peroxidase</keyword>
<keyword evidence="5" id="KW-0676">Redox-active center</keyword>
<keyword evidence="2" id="KW-0049">Antioxidant</keyword>
<comment type="caution">
    <text evidence="7">The sequence shown here is derived from an EMBL/GenBank/DDBJ whole genome shotgun (WGS) entry which is preliminary data.</text>
</comment>
<evidence type="ECO:0000313" key="8">
    <source>
        <dbReference type="Proteomes" id="UP000439550"/>
    </source>
</evidence>
<dbReference type="OrthoDB" id="9781543at2"/>